<accession>A0A0T9LNZ4</accession>
<keyword evidence="2" id="KW-0805">Transcription regulation</keyword>
<keyword evidence="3" id="KW-0238">DNA-binding</keyword>
<evidence type="ECO:0000256" key="3">
    <source>
        <dbReference type="ARBA" id="ARBA00023125"/>
    </source>
</evidence>
<organism evidence="6 7">
    <name type="scientific">Yersinia kristensenii</name>
    <dbReference type="NCBI Taxonomy" id="28152"/>
    <lineage>
        <taxon>Bacteria</taxon>
        <taxon>Pseudomonadati</taxon>
        <taxon>Pseudomonadota</taxon>
        <taxon>Gammaproteobacteria</taxon>
        <taxon>Enterobacterales</taxon>
        <taxon>Yersiniaceae</taxon>
        <taxon>Yersinia</taxon>
    </lineage>
</organism>
<keyword evidence="4" id="KW-0804">Transcription</keyword>
<dbReference type="InterPro" id="IPR058163">
    <property type="entry name" value="LysR-type_TF_proteobact-type"/>
</dbReference>
<name>A0A0T9LNZ4_YERKR</name>
<reference evidence="6 7" key="1">
    <citation type="submission" date="2015-03" db="EMBL/GenBank/DDBJ databases">
        <authorList>
            <person name="Murphy D."/>
        </authorList>
    </citation>
    <scope>NUCLEOTIDE SEQUENCE [LARGE SCALE GENOMIC DNA]</scope>
    <source>
        <strain evidence="6 7">FCF326</strain>
    </source>
</reference>
<dbReference type="InterPro" id="IPR036388">
    <property type="entry name" value="WH-like_DNA-bd_sf"/>
</dbReference>
<dbReference type="GO" id="GO:0003700">
    <property type="term" value="F:DNA-binding transcription factor activity"/>
    <property type="evidence" value="ECO:0007669"/>
    <property type="project" value="InterPro"/>
</dbReference>
<evidence type="ECO:0000256" key="2">
    <source>
        <dbReference type="ARBA" id="ARBA00023015"/>
    </source>
</evidence>
<dbReference type="InterPro" id="IPR000847">
    <property type="entry name" value="LysR_HTH_N"/>
</dbReference>
<proteinExistence type="inferred from homology"/>
<evidence type="ECO:0000259" key="5">
    <source>
        <dbReference type="PROSITE" id="PS50931"/>
    </source>
</evidence>
<dbReference type="InterPro" id="IPR036390">
    <property type="entry name" value="WH_DNA-bd_sf"/>
</dbReference>
<dbReference type="RefSeq" id="WP_050119837.1">
    <property type="nucleotide sequence ID" value="NZ_CAWMAB010000013.1"/>
</dbReference>
<dbReference type="SUPFAM" id="SSF46785">
    <property type="entry name" value="Winged helix' DNA-binding domain"/>
    <property type="match status" value="1"/>
</dbReference>
<dbReference type="PANTHER" id="PTHR30537:SF3">
    <property type="entry name" value="TRANSCRIPTIONAL REGULATORY PROTEIN"/>
    <property type="match status" value="1"/>
</dbReference>
<dbReference type="PRINTS" id="PR00039">
    <property type="entry name" value="HTHLYSR"/>
</dbReference>
<dbReference type="SUPFAM" id="SSF53850">
    <property type="entry name" value="Periplasmic binding protein-like II"/>
    <property type="match status" value="1"/>
</dbReference>
<protein>
    <submittedName>
        <fullName evidence="6">LysR family transcriptional regulator</fullName>
    </submittedName>
</protein>
<dbReference type="Gene3D" id="3.40.190.290">
    <property type="match status" value="1"/>
</dbReference>
<evidence type="ECO:0000256" key="1">
    <source>
        <dbReference type="ARBA" id="ARBA00009437"/>
    </source>
</evidence>
<dbReference type="PANTHER" id="PTHR30537">
    <property type="entry name" value="HTH-TYPE TRANSCRIPTIONAL REGULATOR"/>
    <property type="match status" value="1"/>
</dbReference>
<dbReference type="InterPro" id="IPR005119">
    <property type="entry name" value="LysR_subst-bd"/>
</dbReference>
<dbReference type="AlphaFoldDB" id="A0A0T9LNZ4"/>
<gene>
    <name evidence="6" type="primary">dmlR_12</name>
    <name evidence="6" type="ORF">ERS008491_03078</name>
</gene>
<dbReference type="Proteomes" id="UP000045824">
    <property type="component" value="Unassembled WGS sequence"/>
</dbReference>
<sequence>MNWDDARFFLAVARKGSLRQAAHELQVDQATVGRRITTLEQVLGAKLFIRTPKAFTLSPLGEQVLAEVRVMENAAQSIGRKASNSDSRSQGIVSIATTDTLAEAFVLPALKQLHQHYPEITLRVLTGIDISDIAYHSVDLAIRGVRPDDNELVIKRLATIEMGLYASRDYLARYGEPQRGEHFRGHELLLFPRQSVPRHWQDLCGETLENPNVVLESNSQQLLRAAARKGTGIGLLSCFLANNDDELVRIWPEQQDWVDIWLVVHPDVQRAARVRAVISALEISFRGARHP</sequence>
<dbReference type="Gene3D" id="1.10.10.10">
    <property type="entry name" value="Winged helix-like DNA-binding domain superfamily/Winged helix DNA-binding domain"/>
    <property type="match status" value="1"/>
</dbReference>
<dbReference type="EMBL" id="CPYI01000013">
    <property type="protein sequence ID" value="CNF11145.1"/>
    <property type="molecule type" value="Genomic_DNA"/>
</dbReference>
<evidence type="ECO:0000313" key="6">
    <source>
        <dbReference type="EMBL" id="CNF11145.1"/>
    </source>
</evidence>
<dbReference type="GO" id="GO:0043565">
    <property type="term" value="F:sequence-specific DNA binding"/>
    <property type="evidence" value="ECO:0007669"/>
    <property type="project" value="TreeGrafter"/>
</dbReference>
<feature type="domain" description="HTH lysR-type" evidence="5">
    <location>
        <begin position="1"/>
        <end position="58"/>
    </location>
</feature>
<dbReference type="GO" id="GO:0006351">
    <property type="term" value="P:DNA-templated transcription"/>
    <property type="evidence" value="ECO:0007669"/>
    <property type="project" value="TreeGrafter"/>
</dbReference>
<dbReference type="PROSITE" id="PS50931">
    <property type="entry name" value="HTH_LYSR"/>
    <property type="match status" value="1"/>
</dbReference>
<dbReference type="Pfam" id="PF03466">
    <property type="entry name" value="LysR_substrate"/>
    <property type="match status" value="1"/>
</dbReference>
<comment type="similarity">
    <text evidence="1">Belongs to the LysR transcriptional regulatory family.</text>
</comment>
<dbReference type="Pfam" id="PF00126">
    <property type="entry name" value="HTH_1"/>
    <property type="match status" value="1"/>
</dbReference>
<evidence type="ECO:0000313" key="7">
    <source>
        <dbReference type="Proteomes" id="UP000045824"/>
    </source>
</evidence>
<evidence type="ECO:0000256" key="4">
    <source>
        <dbReference type="ARBA" id="ARBA00023163"/>
    </source>
</evidence>